<dbReference type="SUPFAM" id="SSF46689">
    <property type="entry name" value="Homeodomain-like"/>
    <property type="match status" value="1"/>
</dbReference>
<dbReference type="SMART" id="SM00448">
    <property type="entry name" value="REC"/>
    <property type="match status" value="1"/>
</dbReference>
<keyword evidence="10" id="KW-0804">Transcription</keyword>
<evidence type="ECO:0000256" key="8">
    <source>
        <dbReference type="ARBA" id="ARBA00023125"/>
    </source>
</evidence>
<dbReference type="CDD" id="cd00009">
    <property type="entry name" value="AAA"/>
    <property type="match status" value="1"/>
</dbReference>
<dbReference type="PROSITE" id="PS00676">
    <property type="entry name" value="SIGMA54_INTERACT_2"/>
    <property type="match status" value="1"/>
</dbReference>
<name>A0A841L283_9FIRM</name>
<dbReference type="Pfam" id="PF02954">
    <property type="entry name" value="HTH_8"/>
    <property type="match status" value="1"/>
</dbReference>
<feature type="modified residue" description="4-aspartylphosphate" evidence="12">
    <location>
        <position position="54"/>
    </location>
</feature>
<comment type="function">
    <text evidence="11">May play the central regulatory role in sporulation. It may be an element of the effector pathway responsible for the activation of sporulation genes in response to nutritional stress. Spo0A may act in concert with spo0H (a sigma factor) to control the expression of some genes that are critical to the sporulation process.</text>
</comment>
<dbReference type="RefSeq" id="WP_184311778.1">
    <property type="nucleotide sequence ID" value="NZ_JACHEN010000022.1"/>
</dbReference>
<dbReference type="SMART" id="SM00382">
    <property type="entry name" value="AAA"/>
    <property type="match status" value="1"/>
</dbReference>
<dbReference type="FunFam" id="3.40.50.2300:FF:000018">
    <property type="entry name" value="DNA-binding transcriptional regulator NtrC"/>
    <property type="match status" value="1"/>
</dbReference>
<dbReference type="InterPro" id="IPR001789">
    <property type="entry name" value="Sig_transdc_resp-reg_receiver"/>
</dbReference>
<gene>
    <name evidence="15" type="ORF">HNQ80_003391</name>
</gene>
<dbReference type="PANTHER" id="PTHR32071:SF57">
    <property type="entry name" value="C4-DICARBOXYLATE TRANSPORT TRANSCRIPTIONAL REGULATORY PROTEIN DCTD"/>
    <property type="match status" value="1"/>
</dbReference>
<evidence type="ECO:0000256" key="10">
    <source>
        <dbReference type="ARBA" id="ARBA00023163"/>
    </source>
</evidence>
<evidence type="ECO:0000313" key="15">
    <source>
        <dbReference type="EMBL" id="MBB6217272.1"/>
    </source>
</evidence>
<evidence type="ECO:0000256" key="9">
    <source>
        <dbReference type="ARBA" id="ARBA00023159"/>
    </source>
</evidence>
<dbReference type="PROSITE" id="PS00688">
    <property type="entry name" value="SIGMA54_INTERACT_3"/>
    <property type="match status" value="1"/>
</dbReference>
<evidence type="ECO:0000313" key="16">
    <source>
        <dbReference type="Proteomes" id="UP000579281"/>
    </source>
</evidence>
<proteinExistence type="predicted"/>
<evidence type="ECO:0000256" key="4">
    <source>
        <dbReference type="ARBA" id="ARBA00022553"/>
    </source>
</evidence>
<dbReference type="InterPro" id="IPR002197">
    <property type="entry name" value="HTH_Fis"/>
</dbReference>
<evidence type="ECO:0000259" key="13">
    <source>
        <dbReference type="PROSITE" id="PS50045"/>
    </source>
</evidence>
<keyword evidence="4 12" id="KW-0597">Phosphoprotein</keyword>
<dbReference type="Pfam" id="PF00158">
    <property type="entry name" value="Sigma54_activat"/>
    <property type="match status" value="1"/>
</dbReference>
<keyword evidence="5" id="KW-0547">Nucleotide-binding</keyword>
<dbReference type="GO" id="GO:0000160">
    <property type="term" value="P:phosphorelay signal transduction system"/>
    <property type="evidence" value="ECO:0007669"/>
    <property type="project" value="InterPro"/>
</dbReference>
<dbReference type="PRINTS" id="PR01590">
    <property type="entry name" value="HTHFIS"/>
</dbReference>
<keyword evidence="8 15" id="KW-0238">DNA-binding</keyword>
<evidence type="ECO:0000256" key="3">
    <source>
        <dbReference type="ARBA" id="ARBA00022490"/>
    </source>
</evidence>
<feature type="domain" description="Sigma-54 factor interaction" evidence="13">
    <location>
        <begin position="139"/>
        <end position="368"/>
    </location>
</feature>
<reference evidence="15 16" key="1">
    <citation type="submission" date="2020-08" db="EMBL/GenBank/DDBJ databases">
        <title>Genomic Encyclopedia of Type Strains, Phase IV (KMG-IV): sequencing the most valuable type-strain genomes for metagenomic binning, comparative biology and taxonomic classification.</title>
        <authorList>
            <person name="Goeker M."/>
        </authorList>
    </citation>
    <scope>NUCLEOTIDE SEQUENCE [LARGE SCALE GENOMIC DNA]</scope>
    <source>
        <strain evidence="15 16">DSM 103526</strain>
    </source>
</reference>
<evidence type="ECO:0000256" key="12">
    <source>
        <dbReference type="PROSITE-ProRule" id="PRU00169"/>
    </source>
</evidence>
<dbReference type="FunFam" id="3.40.50.300:FF:000006">
    <property type="entry name" value="DNA-binding transcriptional regulator NtrC"/>
    <property type="match status" value="1"/>
</dbReference>
<evidence type="ECO:0000256" key="7">
    <source>
        <dbReference type="ARBA" id="ARBA00023015"/>
    </source>
</evidence>
<evidence type="ECO:0000256" key="2">
    <source>
        <dbReference type="ARBA" id="ARBA00018672"/>
    </source>
</evidence>
<dbReference type="Pfam" id="PF00072">
    <property type="entry name" value="Response_reg"/>
    <property type="match status" value="1"/>
</dbReference>
<keyword evidence="3" id="KW-0963">Cytoplasm</keyword>
<dbReference type="InterPro" id="IPR025943">
    <property type="entry name" value="Sigma_54_int_dom_ATP-bd_2"/>
</dbReference>
<dbReference type="InterPro" id="IPR003593">
    <property type="entry name" value="AAA+_ATPase"/>
</dbReference>
<dbReference type="Gene3D" id="1.10.10.60">
    <property type="entry name" value="Homeodomain-like"/>
    <property type="match status" value="1"/>
</dbReference>
<keyword evidence="16" id="KW-1185">Reference proteome</keyword>
<dbReference type="InterPro" id="IPR009057">
    <property type="entry name" value="Homeodomain-like_sf"/>
</dbReference>
<dbReference type="Gene3D" id="1.10.8.60">
    <property type="match status" value="1"/>
</dbReference>
<dbReference type="PROSITE" id="PS50045">
    <property type="entry name" value="SIGMA54_INTERACT_4"/>
    <property type="match status" value="1"/>
</dbReference>
<dbReference type="AlphaFoldDB" id="A0A841L283"/>
<protein>
    <recommendedName>
        <fullName evidence="2">Stage 0 sporulation protein A homolog</fullName>
    </recommendedName>
</protein>
<evidence type="ECO:0000256" key="11">
    <source>
        <dbReference type="ARBA" id="ARBA00024867"/>
    </source>
</evidence>
<accession>A0A841L283</accession>
<dbReference type="GO" id="GO:0006355">
    <property type="term" value="P:regulation of DNA-templated transcription"/>
    <property type="evidence" value="ECO:0007669"/>
    <property type="project" value="InterPro"/>
</dbReference>
<evidence type="ECO:0000256" key="5">
    <source>
        <dbReference type="ARBA" id="ARBA00022741"/>
    </source>
</evidence>
<dbReference type="SUPFAM" id="SSF52172">
    <property type="entry name" value="CheY-like"/>
    <property type="match status" value="1"/>
</dbReference>
<keyword evidence="7" id="KW-0805">Transcription regulation</keyword>
<evidence type="ECO:0000259" key="14">
    <source>
        <dbReference type="PROSITE" id="PS50110"/>
    </source>
</evidence>
<dbReference type="Proteomes" id="UP000579281">
    <property type="component" value="Unassembled WGS sequence"/>
</dbReference>
<dbReference type="GO" id="GO:0005524">
    <property type="term" value="F:ATP binding"/>
    <property type="evidence" value="ECO:0007669"/>
    <property type="project" value="UniProtKB-KW"/>
</dbReference>
<dbReference type="InterPro" id="IPR027417">
    <property type="entry name" value="P-loop_NTPase"/>
</dbReference>
<sequence>MRGITILIAEDEENLAQLLDRIFERNGYKTYVVNNGETALNIVKTQHIDIVITDIRMPGLDGISLLKEIKACDPYIEVLVMTAFANLDTAIDAIRMGARDYIRKPFDIDEVLEAVEKAALLVGHHSEYDVHKLKSDEILVANSPSMKSLKKLIEKVASSTATVNIYGETGVGKELVAKAIHELSDRREHPFITVNCSALPETLLESELFGYEKGAFTGAFARKLGRFELANGGTIFLDEIGDISPVIQLKLLRVIQQKEFERLGGTKTLPLDLRVITATNKDLKALVKEKKFREDLYYRLNVIPIEVAPLRERKEDIQELLNTFIRIASKNNKTPIKKLSDEALEALLNYPWPGNVRELENIVERIIVISEEPIIELSDLPEYIRTGIDNGKTNSLDVHKDEVEERIIRNAILESQGNMTRAAEKLGISRRSLYRKIHKYGIDDNRMV</sequence>
<dbReference type="InterPro" id="IPR002078">
    <property type="entry name" value="Sigma_54_int"/>
</dbReference>
<dbReference type="Pfam" id="PF25601">
    <property type="entry name" value="AAA_lid_14"/>
    <property type="match status" value="1"/>
</dbReference>
<organism evidence="15 16">
    <name type="scientific">Anaerosolibacter carboniphilus</name>
    <dbReference type="NCBI Taxonomy" id="1417629"/>
    <lineage>
        <taxon>Bacteria</taxon>
        <taxon>Bacillati</taxon>
        <taxon>Bacillota</taxon>
        <taxon>Clostridia</taxon>
        <taxon>Peptostreptococcales</taxon>
        <taxon>Thermotaleaceae</taxon>
        <taxon>Anaerosolibacter</taxon>
    </lineage>
</organism>
<evidence type="ECO:0000256" key="6">
    <source>
        <dbReference type="ARBA" id="ARBA00022840"/>
    </source>
</evidence>
<feature type="domain" description="Response regulatory" evidence="14">
    <location>
        <begin position="5"/>
        <end position="119"/>
    </location>
</feature>
<dbReference type="EMBL" id="JACHEN010000022">
    <property type="protein sequence ID" value="MBB6217272.1"/>
    <property type="molecule type" value="Genomic_DNA"/>
</dbReference>
<keyword evidence="6" id="KW-0067">ATP-binding</keyword>
<evidence type="ECO:0000256" key="1">
    <source>
        <dbReference type="ARBA" id="ARBA00004496"/>
    </source>
</evidence>
<dbReference type="InterPro" id="IPR011006">
    <property type="entry name" value="CheY-like_superfamily"/>
</dbReference>
<keyword evidence="9" id="KW-0010">Activator</keyword>
<comment type="caution">
    <text evidence="15">The sequence shown here is derived from an EMBL/GenBank/DDBJ whole genome shotgun (WGS) entry which is preliminary data.</text>
</comment>
<comment type="subcellular location">
    <subcellularLocation>
        <location evidence="1">Cytoplasm</location>
    </subcellularLocation>
</comment>
<dbReference type="PROSITE" id="PS50110">
    <property type="entry name" value="RESPONSE_REGULATORY"/>
    <property type="match status" value="1"/>
</dbReference>
<dbReference type="GO" id="GO:0043565">
    <property type="term" value="F:sequence-specific DNA binding"/>
    <property type="evidence" value="ECO:0007669"/>
    <property type="project" value="InterPro"/>
</dbReference>
<dbReference type="SUPFAM" id="SSF52540">
    <property type="entry name" value="P-loop containing nucleoside triphosphate hydrolases"/>
    <property type="match status" value="1"/>
</dbReference>
<dbReference type="FunFam" id="1.10.8.60:FF:000014">
    <property type="entry name" value="DNA-binding transcriptional regulator NtrC"/>
    <property type="match status" value="1"/>
</dbReference>
<dbReference type="InterPro" id="IPR025944">
    <property type="entry name" value="Sigma_54_int_dom_CS"/>
</dbReference>
<dbReference type="GO" id="GO:0005737">
    <property type="term" value="C:cytoplasm"/>
    <property type="evidence" value="ECO:0007669"/>
    <property type="project" value="UniProtKB-SubCell"/>
</dbReference>
<dbReference type="Gene3D" id="3.40.50.2300">
    <property type="match status" value="1"/>
</dbReference>
<dbReference type="InterPro" id="IPR058031">
    <property type="entry name" value="AAA_lid_NorR"/>
</dbReference>
<dbReference type="PANTHER" id="PTHR32071">
    <property type="entry name" value="TRANSCRIPTIONAL REGULATORY PROTEIN"/>
    <property type="match status" value="1"/>
</dbReference>
<dbReference type="Gene3D" id="3.40.50.300">
    <property type="entry name" value="P-loop containing nucleotide triphosphate hydrolases"/>
    <property type="match status" value="1"/>
</dbReference>